<dbReference type="EMBL" id="CBSV010000082">
    <property type="protein sequence ID" value="CDH00606.1"/>
    <property type="molecule type" value="Genomic_DNA"/>
</dbReference>
<organism evidence="2 3">
    <name type="scientific">Xenorhabdus bovienii str. feltiae Moldova</name>
    <dbReference type="NCBI Taxonomy" id="1398200"/>
    <lineage>
        <taxon>Bacteria</taxon>
        <taxon>Pseudomonadati</taxon>
        <taxon>Pseudomonadota</taxon>
        <taxon>Gammaproteobacteria</taxon>
        <taxon>Enterobacterales</taxon>
        <taxon>Morganellaceae</taxon>
        <taxon>Xenorhabdus</taxon>
    </lineage>
</organism>
<dbReference type="RefSeq" id="WP_038223500.1">
    <property type="nucleotide sequence ID" value="NZ_CAWLWD010000153.1"/>
</dbReference>
<keyword evidence="1" id="KW-0812">Transmembrane</keyword>
<accession>A0A077NSM8</accession>
<gene>
    <name evidence="2" type="ORF">XBFM1_1720039</name>
</gene>
<keyword evidence="1" id="KW-1133">Transmembrane helix</keyword>
<name>A0A077NSM8_XENBV</name>
<keyword evidence="1" id="KW-0472">Membrane</keyword>
<evidence type="ECO:0000313" key="2">
    <source>
        <dbReference type="EMBL" id="CDH00606.1"/>
    </source>
</evidence>
<comment type="caution">
    <text evidence="2">The sequence shown here is derived from an EMBL/GenBank/DDBJ whole genome shotgun (WGS) entry which is preliminary data.</text>
</comment>
<dbReference type="Proteomes" id="UP000028487">
    <property type="component" value="Unassembled WGS sequence"/>
</dbReference>
<proteinExistence type="predicted"/>
<dbReference type="AlphaFoldDB" id="A0A077NSM8"/>
<evidence type="ECO:0008006" key="4">
    <source>
        <dbReference type="Google" id="ProtNLM"/>
    </source>
</evidence>
<feature type="transmembrane region" description="Helical" evidence="1">
    <location>
        <begin position="6"/>
        <end position="24"/>
    </location>
</feature>
<dbReference type="HOGENOM" id="CLU_1593916_0_0_6"/>
<evidence type="ECO:0000256" key="1">
    <source>
        <dbReference type="SAM" id="Phobius"/>
    </source>
</evidence>
<protein>
    <recommendedName>
        <fullName evidence="4">DUF2726 domain-containing protein</fullName>
    </recommendedName>
</protein>
<evidence type="ECO:0000313" key="3">
    <source>
        <dbReference type="Proteomes" id="UP000028487"/>
    </source>
</evidence>
<reference evidence="2" key="1">
    <citation type="submission" date="2013-07" db="EMBL/GenBank/DDBJ databases">
        <title>Sub-species coevolution in mutualistic symbiosis.</title>
        <authorList>
            <person name="Murfin K."/>
            <person name="Klassen J."/>
            <person name="Lee M."/>
            <person name="Forst S."/>
            <person name="Stock P."/>
            <person name="Goodrich-Blair H."/>
        </authorList>
    </citation>
    <scope>NUCLEOTIDE SEQUENCE [LARGE SCALE GENOMIC DNA]</scope>
    <source>
        <strain evidence="2">Feltiae Moldova</strain>
    </source>
</reference>
<sequence length="167" mass="19288">MNDTVINFVAIATMALSFWYFTVYRKKQKLLKAYNLQLKEVINPNILKLYQELDRTLDKRKYFILLKSRLNEVITNSEGFDQTTIRYILHNPIDMTICNIESRTALLGVIFYEDSLKNKNNDIVYAIKTNMLNGAKIGICTLSQNDIESDEKTTESASKIIDFVQAS</sequence>